<evidence type="ECO:0000313" key="2">
    <source>
        <dbReference type="Proteomes" id="UP001054945"/>
    </source>
</evidence>
<keyword evidence="2" id="KW-1185">Reference proteome</keyword>
<dbReference type="GO" id="GO:0016787">
    <property type="term" value="F:hydrolase activity"/>
    <property type="evidence" value="ECO:0007669"/>
    <property type="project" value="UniProtKB-KW"/>
</dbReference>
<dbReference type="EMBL" id="BPLR01000656">
    <property type="protein sequence ID" value="GIY96408.1"/>
    <property type="molecule type" value="Genomic_DNA"/>
</dbReference>
<dbReference type="Proteomes" id="UP001054945">
    <property type="component" value="Unassembled WGS sequence"/>
</dbReference>
<reference evidence="1 2" key="1">
    <citation type="submission" date="2021-06" db="EMBL/GenBank/DDBJ databases">
        <title>Caerostris extrusa draft genome.</title>
        <authorList>
            <person name="Kono N."/>
            <person name="Arakawa K."/>
        </authorList>
    </citation>
    <scope>NUCLEOTIDE SEQUENCE [LARGE SCALE GENOMIC DNA]</scope>
</reference>
<keyword evidence="1" id="KW-0378">Hydrolase</keyword>
<evidence type="ECO:0000313" key="1">
    <source>
        <dbReference type="EMBL" id="GIY96408.1"/>
    </source>
</evidence>
<name>A0AAV4XRQ5_CAEEX</name>
<sequence length="189" mass="21027">MRPDIFSKFASVPCVNDFIIDVLLCSSSPVVRQCALEEFSKLSSTMVNSSLTPKDYLIGVLLKARLPLWVPSSCIRGDSQRLLGQCTEYFELCCRLLHGLTDFDQKRLNIDPKQMIEEEISWLQGFSPSTSATLQVADSALMAGHFRYVKTLLTCDGVQKEEVGKIQIVTVLLKIVLQNAVVLNHGSCI</sequence>
<comment type="caution">
    <text evidence="1">The sequence shown here is derived from an EMBL/GenBank/DDBJ whole genome shotgun (WGS) entry which is preliminary data.</text>
</comment>
<dbReference type="AlphaFoldDB" id="A0AAV4XRQ5"/>
<accession>A0AAV4XRQ5</accession>
<proteinExistence type="predicted"/>
<organism evidence="1 2">
    <name type="scientific">Caerostris extrusa</name>
    <name type="common">Bark spider</name>
    <name type="synonym">Caerostris bankana</name>
    <dbReference type="NCBI Taxonomy" id="172846"/>
    <lineage>
        <taxon>Eukaryota</taxon>
        <taxon>Metazoa</taxon>
        <taxon>Ecdysozoa</taxon>
        <taxon>Arthropoda</taxon>
        <taxon>Chelicerata</taxon>
        <taxon>Arachnida</taxon>
        <taxon>Araneae</taxon>
        <taxon>Araneomorphae</taxon>
        <taxon>Entelegynae</taxon>
        <taxon>Araneoidea</taxon>
        <taxon>Araneidae</taxon>
        <taxon>Caerostris</taxon>
    </lineage>
</organism>
<gene>
    <name evidence="1" type="primary">Usp24</name>
    <name evidence="1" type="ORF">CEXT_559161</name>
</gene>
<protein>
    <submittedName>
        <fullName evidence="1">Ubiquitin carboxyl-terminal hydrolase 24</fullName>
    </submittedName>
</protein>